<reference evidence="2 3" key="1">
    <citation type="journal article" date="2018" name="Sci. Rep.">
        <title>Comparative genomics provides insights into the lifestyle and reveals functional heterogeneity of dark septate endophytic fungi.</title>
        <authorList>
            <person name="Knapp D.G."/>
            <person name="Nemeth J.B."/>
            <person name="Barry K."/>
            <person name="Hainaut M."/>
            <person name="Henrissat B."/>
            <person name="Johnson J."/>
            <person name="Kuo A."/>
            <person name="Lim J.H.P."/>
            <person name="Lipzen A."/>
            <person name="Nolan M."/>
            <person name="Ohm R.A."/>
            <person name="Tamas L."/>
            <person name="Grigoriev I.V."/>
            <person name="Spatafora J.W."/>
            <person name="Nagy L.G."/>
            <person name="Kovacs G.M."/>
        </authorList>
    </citation>
    <scope>NUCLEOTIDE SEQUENCE [LARGE SCALE GENOMIC DNA]</scope>
    <source>
        <strain evidence="2 3">DSE2036</strain>
    </source>
</reference>
<accession>A0A2V1DQK2</accession>
<evidence type="ECO:0000313" key="2">
    <source>
        <dbReference type="EMBL" id="PVI00533.1"/>
    </source>
</evidence>
<feature type="region of interest" description="Disordered" evidence="1">
    <location>
        <begin position="76"/>
        <end position="135"/>
    </location>
</feature>
<dbReference type="OrthoDB" id="3797550at2759"/>
<feature type="region of interest" description="Disordered" evidence="1">
    <location>
        <begin position="1"/>
        <end position="47"/>
    </location>
</feature>
<feature type="compositionally biased region" description="Basic and acidic residues" evidence="1">
    <location>
        <begin position="115"/>
        <end position="135"/>
    </location>
</feature>
<name>A0A2V1DQK2_9PLEO</name>
<feature type="compositionally biased region" description="Low complexity" evidence="1">
    <location>
        <begin position="18"/>
        <end position="27"/>
    </location>
</feature>
<sequence>MKSNNELERHENGNPQFTSSSTPSRPDQSSKPDAMDSNQTTMPHAKQFAIQAVEEVAKGVKTAVTGAVAWVEDKATAMSEKQEDGTGPYSSPGTCAPSDLDVIATGVLPAMPPQESRDGNMTKHDEQEGDRPYNK</sequence>
<dbReference type="AlphaFoldDB" id="A0A2V1DQK2"/>
<gene>
    <name evidence="2" type="ORF">DM02DRAFT_628480</name>
</gene>
<evidence type="ECO:0000313" key="3">
    <source>
        <dbReference type="Proteomes" id="UP000244855"/>
    </source>
</evidence>
<keyword evidence="3" id="KW-1185">Reference proteome</keyword>
<protein>
    <submittedName>
        <fullName evidence="2">Uncharacterized protein</fullName>
    </submittedName>
</protein>
<organism evidence="2 3">
    <name type="scientific">Periconia macrospinosa</name>
    <dbReference type="NCBI Taxonomy" id="97972"/>
    <lineage>
        <taxon>Eukaryota</taxon>
        <taxon>Fungi</taxon>
        <taxon>Dikarya</taxon>
        <taxon>Ascomycota</taxon>
        <taxon>Pezizomycotina</taxon>
        <taxon>Dothideomycetes</taxon>
        <taxon>Pleosporomycetidae</taxon>
        <taxon>Pleosporales</taxon>
        <taxon>Massarineae</taxon>
        <taxon>Periconiaceae</taxon>
        <taxon>Periconia</taxon>
    </lineage>
</organism>
<dbReference type="EMBL" id="KZ805372">
    <property type="protein sequence ID" value="PVI00533.1"/>
    <property type="molecule type" value="Genomic_DNA"/>
</dbReference>
<dbReference type="Proteomes" id="UP000244855">
    <property type="component" value="Unassembled WGS sequence"/>
</dbReference>
<proteinExistence type="predicted"/>
<feature type="compositionally biased region" description="Basic and acidic residues" evidence="1">
    <location>
        <begin position="1"/>
        <end position="12"/>
    </location>
</feature>
<evidence type="ECO:0000256" key="1">
    <source>
        <dbReference type="SAM" id="MobiDB-lite"/>
    </source>
</evidence>